<protein>
    <submittedName>
        <fullName evidence="2">Uncharacterized protein</fullName>
    </submittedName>
</protein>
<comment type="caution">
    <text evidence="2">The sequence shown here is derived from an EMBL/GenBank/DDBJ whole genome shotgun (WGS) entry which is preliminary data.</text>
</comment>
<sequence>MTISPVASEQPCLFAVMHITQASTATSPWPIPDERRSLPANFQLALSRVKGYANFLVLFAAYCWAFLAPLEGHARWQIKIIIVLFTFPLLGPSYRIAFHAASAFGLSVRVPQQAWLWK</sequence>
<evidence type="ECO:0000256" key="1">
    <source>
        <dbReference type="SAM" id="Phobius"/>
    </source>
</evidence>
<dbReference type="AlphaFoldDB" id="W7TL03"/>
<accession>W7TL03</accession>
<organism evidence="2 3">
    <name type="scientific">Nannochloropsis gaditana</name>
    <dbReference type="NCBI Taxonomy" id="72520"/>
    <lineage>
        <taxon>Eukaryota</taxon>
        <taxon>Sar</taxon>
        <taxon>Stramenopiles</taxon>
        <taxon>Ochrophyta</taxon>
        <taxon>Eustigmatophyceae</taxon>
        <taxon>Eustigmatales</taxon>
        <taxon>Monodopsidaceae</taxon>
        <taxon>Nannochloropsis</taxon>
    </lineage>
</organism>
<evidence type="ECO:0000313" key="3">
    <source>
        <dbReference type="Proteomes" id="UP000019335"/>
    </source>
</evidence>
<feature type="transmembrane region" description="Helical" evidence="1">
    <location>
        <begin position="76"/>
        <end position="97"/>
    </location>
</feature>
<dbReference type="EMBL" id="AZIL01000414">
    <property type="protein sequence ID" value="EWM27780.1"/>
    <property type="molecule type" value="Genomic_DNA"/>
</dbReference>
<keyword evidence="1" id="KW-0472">Membrane</keyword>
<keyword evidence="1" id="KW-1133">Transmembrane helix</keyword>
<proteinExistence type="predicted"/>
<keyword evidence="1" id="KW-0812">Transmembrane</keyword>
<evidence type="ECO:0000313" key="2">
    <source>
        <dbReference type="EMBL" id="EWM27780.1"/>
    </source>
</evidence>
<reference evidence="2 3" key="1">
    <citation type="journal article" date="2014" name="Mol. Plant">
        <title>Chromosome Scale Genome Assembly and Transcriptome Profiling of Nannochloropsis gaditana in Nitrogen Depletion.</title>
        <authorList>
            <person name="Corteggiani Carpinelli E."/>
            <person name="Telatin A."/>
            <person name="Vitulo N."/>
            <person name="Forcato C."/>
            <person name="D'Angelo M."/>
            <person name="Schiavon R."/>
            <person name="Vezzi A."/>
            <person name="Giacometti G.M."/>
            <person name="Morosinotto T."/>
            <person name="Valle G."/>
        </authorList>
    </citation>
    <scope>NUCLEOTIDE SEQUENCE [LARGE SCALE GENOMIC DNA]</scope>
    <source>
        <strain evidence="2 3">B-31</strain>
    </source>
</reference>
<feature type="transmembrane region" description="Helical" evidence="1">
    <location>
        <begin position="52"/>
        <end position="70"/>
    </location>
</feature>
<gene>
    <name evidence="2" type="ORF">Naga_100187g12</name>
</gene>
<name>W7TL03_9STRA</name>
<keyword evidence="3" id="KW-1185">Reference proteome</keyword>
<dbReference type="Proteomes" id="UP000019335">
    <property type="component" value="Chromosome 6"/>
</dbReference>